<name>A0A813G1G2_POLGL</name>
<evidence type="ECO:0000313" key="1">
    <source>
        <dbReference type="EMBL" id="CAE8618190.1"/>
    </source>
</evidence>
<accession>A0A813G1G2</accession>
<gene>
    <name evidence="1" type="ORF">PGLA1383_LOCUS35832</name>
</gene>
<reference evidence="1" key="1">
    <citation type="submission" date="2021-02" db="EMBL/GenBank/DDBJ databases">
        <authorList>
            <person name="Dougan E. K."/>
            <person name="Rhodes N."/>
            <person name="Thang M."/>
            <person name="Chan C."/>
        </authorList>
    </citation>
    <scope>NUCLEOTIDE SEQUENCE</scope>
</reference>
<dbReference type="EMBL" id="CAJNNV010026443">
    <property type="protein sequence ID" value="CAE8618190.1"/>
    <property type="molecule type" value="Genomic_DNA"/>
</dbReference>
<protein>
    <submittedName>
        <fullName evidence="1">Uncharacterized protein</fullName>
    </submittedName>
</protein>
<proteinExistence type="predicted"/>
<keyword evidence="2" id="KW-1185">Reference proteome</keyword>
<organism evidence="1 2">
    <name type="scientific">Polarella glacialis</name>
    <name type="common">Dinoflagellate</name>
    <dbReference type="NCBI Taxonomy" id="89957"/>
    <lineage>
        <taxon>Eukaryota</taxon>
        <taxon>Sar</taxon>
        <taxon>Alveolata</taxon>
        <taxon>Dinophyceae</taxon>
        <taxon>Suessiales</taxon>
        <taxon>Suessiaceae</taxon>
        <taxon>Polarella</taxon>
    </lineage>
</organism>
<dbReference type="AlphaFoldDB" id="A0A813G1G2"/>
<dbReference type="Proteomes" id="UP000654075">
    <property type="component" value="Unassembled WGS sequence"/>
</dbReference>
<comment type="caution">
    <text evidence="1">The sequence shown here is derived from an EMBL/GenBank/DDBJ whole genome shotgun (WGS) entry which is preliminary data.</text>
</comment>
<evidence type="ECO:0000313" key="2">
    <source>
        <dbReference type="Proteomes" id="UP000654075"/>
    </source>
</evidence>
<sequence length="113" mass="12405">MILNTRRPNHPSVVNDSQPPVLRFRDIDFNRAMQLSPGPFAEAAASSQTWSGTCYSAGRSLGGALQLQPLQLLLRPAHFLPGPRLAMAGKRLGAQRAETDGRANHCRLISRKF</sequence>